<dbReference type="EMBL" id="BKCN01000022">
    <property type="protein sequence ID" value="GER05346.1"/>
    <property type="molecule type" value="Genomic_DNA"/>
</dbReference>
<gene>
    <name evidence="17" type="ORF">JCM17846_30280</name>
</gene>
<dbReference type="GO" id="GO:0005886">
    <property type="term" value="C:plasma membrane"/>
    <property type="evidence" value="ECO:0007669"/>
    <property type="project" value="UniProtKB-SubCell"/>
</dbReference>
<keyword evidence="12" id="KW-0157">Chromophore</keyword>
<feature type="domain" description="Antenna complex alpha/beta subunit" evidence="16">
    <location>
        <begin position="17"/>
        <end position="50"/>
    </location>
</feature>
<dbReference type="NCBIfam" id="NF040862">
    <property type="entry name" value="pufB_517_ASD"/>
    <property type="match status" value="1"/>
</dbReference>
<dbReference type="GO" id="GO:0046872">
    <property type="term" value="F:metal ion binding"/>
    <property type="evidence" value="ECO:0007669"/>
    <property type="project" value="UniProtKB-KW"/>
</dbReference>
<keyword evidence="11 15" id="KW-1133">Transmembrane helix</keyword>
<dbReference type="InterPro" id="IPR002362">
    <property type="entry name" value="LHB-1/5"/>
</dbReference>
<keyword evidence="18" id="KW-1185">Reference proteome</keyword>
<dbReference type="GO" id="GO:0030077">
    <property type="term" value="C:plasma membrane light-harvesting complex"/>
    <property type="evidence" value="ECO:0007669"/>
    <property type="project" value="InterPro"/>
</dbReference>
<sequence>MSTTPGGGSLSGLSEDEAKEFHRIFMQSFILFTVIAIIAHVLVWMWRPWLPGEGGYSSLMEGAQLALTALPIFG</sequence>
<dbReference type="InterPro" id="IPR000066">
    <property type="entry name" value="Antenna_a/b"/>
</dbReference>
<dbReference type="RefSeq" id="WP_042083791.1">
    <property type="nucleotide sequence ID" value="NZ_BKCN01000022.1"/>
</dbReference>
<comment type="caution">
    <text evidence="17">The sequence shown here is derived from an EMBL/GenBank/DDBJ whole genome shotgun (WGS) entry which is preliminary data.</text>
</comment>
<comment type="subcellular location">
    <subcellularLocation>
        <location evidence="2">Cell inner membrane</location>
        <topology evidence="2">Single-pass type II membrane protein</topology>
    </subcellularLocation>
</comment>
<reference evidence="17 18" key="1">
    <citation type="submission" date="2019-09" db="EMBL/GenBank/DDBJ databases">
        <title>NBRP : Genome information of microbial organism related human and environment.</title>
        <authorList>
            <person name="Hattori M."/>
            <person name="Oshima K."/>
            <person name="Inaba H."/>
            <person name="Suda W."/>
            <person name="Sakamoto M."/>
            <person name="Iino T."/>
            <person name="Kitahara M."/>
            <person name="Oshida Y."/>
            <person name="Iida T."/>
            <person name="Kudo T."/>
            <person name="Itoh T."/>
            <person name="Ohkuma M."/>
        </authorList>
    </citation>
    <scope>NUCLEOTIDE SEQUENCE [LARGE SCALE GENOMIC DNA]</scope>
    <source>
        <strain evidence="17 18">Q-1</strain>
    </source>
</reference>
<evidence type="ECO:0000256" key="8">
    <source>
        <dbReference type="ARBA" id="ARBA00022723"/>
    </source>
</evidence>
<dbReference type="GO" id="GO:0042314">
    <property type="term" value="F:bacteriochlorophyll binding"/>
    <property type="evidence" value="ECO:0007669"/>
    <property type="project" value="UniProtKB-KW"/>
</dbReference>
<dbReference type="PRINTS" id="PR00674">
    <property type="entry name" value="LIGHTHARVSTB"/>
</dbReference>
<evidence type="ECO:0000256" key="15">
    <source>
        <dbReference type="SAM" id="Phobius"/>
    </source>
</evidence>
<evidence type="ECO:0000256" key="11">
    <source>
        <dbReference type="ARBA" id="ARBA00022989"/>
    </source>
</evidence>
<comment type="similarity">
    <text evidence="3">Belongs to the antenna complex beta subunit family.</text>
</comment>
<organism evidence="17 18">
    <name type="scientific">Iodidimonas nitroreducens</name>
    <dbReference type="NCBI Taxonomy" id="1236968"/>
    <lineage>
        <taxon>Bacteria</taxon>
        <taxon>Pseudomonadati</taxon>
        <taxon>Pseudomonadota</taxon>
        <taxon>Alphaproteobacteria</taxon>
        <taxon>Iodidimonadales</taxon>
        <taxon>Iodidimonadaceae</taxon>
        <taxon>Iodidimonas</taxon>
    </lineage>
</organism>
<evidence type="ECO:0000256" key="12">
    <source>
        <dbReference type="ARBA" id="ARBA00022991"/>
    </source>
</evidence>
<evidence type="ECO:0000256" key="2">
    <source>
        <dbReference type="ARBA" id="ARBA00004249"/>
    </source>
</evidence>
<keyword evidence="9" id="KW-0460">Magnesium</keyword>
<dbReference type="PROSITE" id="PS00969">
    <property type="entry name" value="ANTENNA_COMP_BETA"/>
    <property type="match status" value="1"/>
</dbReference>
<evidence type="ECO:0000256" key="1">
    <source>
        <dbReference type="ARBA" id="ARBA00002455"/>
    </source>
</evidence>
<evidence type="ECO:0000256" key="10">
    <source>
        <dbReference type="ARBA" id="ARBA00022956"/>
    </source>
</evidence>
<dbReference type="InterPro" id="IPR023624">
    <property type="entry name" value="Antenna_beta_dom_sf"/>
</dbReference>
<evidence type="ECO:0000256" key="9">
    <source>
        <dbReference type="ARBA" id="ARBA00022842"/>
    </source>
</evidence>
<keyword evidence="5" id="KW-0148">Chlorophyll</keyword>
<accession>A0A5A7NEH5</accession>
<keyword evidence="7 15" id="KW-0812">Transmembrane</keyword>
<name>A0A5A7NEH5_9PROT</name>
<keyword evidence="4" id="KW-1003">Cell membrane</keyword>
<protein>
    <recommendedName>
        <fullName evidence="16">Antenna complex alpha/beta subunit domain-containing protein</fullName>
    </recommendedName>
</protein>
<dbReference type="InterPro" id="IPR023623">
    <property type="entry name" value="Antenna_beta_CS"/>
</dbReference>
<comment type="function">
    <text evidence="1">Antenna complexes are light-harvesting systems, which transfer the excitation energy to the reaction centers.</text>
</comment>
<dbReference type="GO" id="GO:0019684">
    <property type="term" value="P:photosynthesis, light reaction"/>
    <property type="evidence" value="ECO:0007669"/>
    <property type="project" value="InterPro"/>
</dbReference>
<dbReference type="InterPro" id="IPR035889">
    <property type="entry name" value="Light-harvesting_complex"/>
</dbReference>
<keyword evidence="10" id="KW-0076">Bacteriochlorophyll</keyword>
<evidence type="ECO:0000313" key="18">
    <source>
        <dbReference type="Proteomes" id="UP000324996"/>
    </source>
</evidence>
<evidence type="ECO:0000256" key="5">
    <source>
        <dbReference type="ARBA" id="ARBA00022494"/>
    </source>
</evidence>
<evidence type="ECO:0000256" key="3">
    <source>
        <dbReference type="ARBA" id="ARBA00011052"/>
    </source>
</evidence>
<evidence type="ECO:0000256" key="13">
    <source>
        <dbReference type="ARBA" id="ARBA00023136"/>
    </source>
</evidence>
<keyword evidence="6" id="KW-0042">Antenna complex</keyword>
<dbReference type="AlphaFoldDB" id="A0A5A7NEH5"/>
<dbReference type="Gene3D" id="1.20.5.250">
    <property type="match status" value="1"/>
</dbReference>
<dbReference type="Proteomes" id="UP000324996">
    <property type="component" value="Unassembled WGS sequence"/>
</dbReference>
<evidence type="ECO:0000259" key="16">
    <source>
        <dbReference type="Pfam" id="PF00556"/>
    </source>
</evidence>
<evidence type="ECO:0000256" key="4">
    <source>
        <dbReference type="ARBA" id="ARBA00022475"/>
    </source>
</evidence>
<keyword evidence="8" id="KW-0479">Metal-binding</keyword>
<evidence type="ECO:0000313" key="17">
    <source>
        <dbReference type="EMBL" id="GER05346.1"/>
    </source>
</evidence>
<keyword evidence="13 15" id="KW-0472">Membrane</keyword>
<feature type="transmembrane region" description="Helical" evidence="15">
    <location>
        <begin position="29"/>
        <end position="46"/>
    </location>
</feature>
<evidence type="ECO:0000256" key="7">
    <source>
        <dbReference type="ARBA" id="ARBA00022692"/>
    </source>
</evidence>
<evidence type="ECO:0000256" key="6">
    <source>
        <dbReference type="ARBA" id="ARBA00022549"/>
    </source>
</evidence>
<keyword evidence="14" id="KW-0437">Light-harvesting polypeptide</keyword>
<dbReference type="Pfam" id="PF00556">
    <property type="entry name" value="LHC"/>
    <property type="match status" value="1"/>
</dbReference>
<dbReference type="SUPFAM" id="SSF56918">
    <property type="entry name" value="Light-harvesting complex subunits"/>
    <property type="match status" value="1"/>
</dbReference>
<evidence type="ECO:0000256" key="14">
    <source>
        <dbReference type="ARBA" id="ARBA00023243"/>
    </source>
</evidence>
<proteinExistence type="inferred from homology"/>